<dbReference type="SUPFAM" id="SSF52743">
    <property type="entry name" value="Subtilisin-like"/>
    <property type="match status" value="1"/>
</dbReference>
<accession>A0A1Y6EZK9</accession>
<dbReference type="InterPro" id="IPR000209">
    <property type="entry name" value="Peptidase_S8/S53_dom"/>
</dbReference>
<dbReference type="Pfam" id="PF00082">
    <property type="entry name" value="Peptidase_S8"/>
    <property type="match status" value="1"/>
</dbReference>
<comment type="similarity">
    <text evidence="2 10">Belongs to the peptidase S8 family.</text>
</comment>
<dbReference type="Gene3D" id="2.60.120.380">
    <property type="match status" value="2"/>
</dbReference>
<feature type="domain" description="Peptidase S8/S53" evidence="13">
    <location>
        <begin position="188"/>
        <end position="478"/>
    </location>
</feature>
<dbReference type="PRINTS" id="PR00723">
    <property type="entry name" value="SUBTILISIN"/>
</dbReference>
<dbReference type="PANTHER" id="PTHR43806">
    <property type="entry name" value="PEPTIDASE S8"/>
    <property type="match status" value="1"/>
</dbReference>
<dbReference type="GO" id="GO:0004252">
    <property type="term" value="F:serine-type endopeptidase activity"/>
    <property type="evidence" value="ECO:0007669"/>
    <property type="project" value="UniProtKB-UniRule"/>
</dbReference>
<feature type="active site" description="Charge relay system" evidence="9 10">
    <location>
        <position position="197"/>
    </location>
</feature>
<evidence type="ECO:0000256" key="3">
    <source>
        <dbReference type="ARBA" id="ARBA00022525"/>
    </source>
</evidence>
<evidence type="ECO:0000256" key="2">
    <source>
        <dbReference type="ARBA" id="ARBA00011073"/>
    </source>
</evidence>
<evidence type="ECO:0000256" key="7">
    <source>
        <dbReference type="ARBA" id="ARBA00022825"/>
    </source>
</evidence>
<evidence type="ECO:0000256" key="1">
    <source>
        <dbReference type="ARBA" id="ARBA00004613"/>
    </source>
</evidence>
<dbReference type="InterPro" id="IPR023828">
    <property type="entry name" value="Peptidase_S8_Ser-AS"/>
</dbReference>
<reference evidence="16" key="1">
    <citation type="submission" date="2017-04" db="EMBL/GenBank/DDBJ databases">
        <authorList>
            <person name="Varghese N."/>
            <person name="Submissions S."/>
        </authorList>
    </citation>
    <scope>NUCLEOTIDE SEQUENCE [LARGE SCALE GENOMIC DNA]</scope>
</reference>
<dbReference type="PROSITE" id="PS00138">
    <property type="entry name" value="SUBTILASE_SER"/>
    <property type="match status" value="1"/>
</dbReference>
<evidence type="ECO:0000313" key="15">
    <source>
        <dbReference type="EMBL" id="SMQ66490.1"/>
    </source>
</evidence>
<evidence type="ECO:0000256" key="9">
    <source>
        <dbReference type="PIRSR" id="PIRSR615500-1"/>
    </source>
</evidence>
<dbReference type="FunFam" id="2.60.120.380:FF:000013">
    <property type="entry name" value="Alkaline serine protease"/>
    <property type="match status" value="1"/>
</dbReference>
<sequence>MFKNNKNKYSKKHSAIALALVASLGSVALSSNVVAAEGVNQGKGKATTKQPTELSAGFIIEFKKNSRLMNEVAQAASAGGQARAAEVANQASRVAQELSSELGTKLKFSRGMGLPGRFVFDSEKRMNSKQAERMLQKIKNHPQVESVEVNQLLQHFATPNDPQYSDQWHYYEGNGGLNVPLAWEAATGQGVVVAVLDTGYRPHADLNANILPGYDMISDPFIGNDGNGRDSDASDPGDWTSAGACGNGFPEQDRSSSWHGTHVAGTIAAVTNNNSGVAGVAYNANVVPVRVLGRCGGTTADIADGIIWASGGNVSGVPGNNNPADVINMSLGGQGSCSSTTQQAINLARGNGSTVVIASGNSNSNSSNFNPGNCSGVVNVAATNRDGGRSYYSNFGTNVDVAAPGGAQSFANDPNGVLSTYNSGSSTPGSDSYSYSQGTSMAAPHVAGVAALIKEANPSASPDEVESILKQTSRSFPSSCSGCGTGIVDAFAAVDLALGGGGSGGPGENELENGVVESNLSGATGSEVMYTMTVPAGASDLSFSMSGGSGDADLYVRFGSEPTLNTWDCRPYVGGNNETCDIANAQEGTYYVMVQGYSAYSGVSLVGEYTGGSTGGGSGGDTYDNLSASTGNWVRYTVEVPAGTSSLNVEISGGSGDADLYLNYGSQPSTSTWDCRPYLGGNNETCSVNSPQAGTYHIGIRAYQSFSGVTLETAYTD</sequence>
<dbReference type="InterPro" id="IPR036852">
    <property type="entry name" value="Peptidase_S8/S53_dom_sf"/>
</dbReference>
<dbReference type="Proteomes" id="UP000194450">
    <property type="component" value="Unassembled WGS sequence"/>
</dbReference>
<dbReference type="PROSITE" id="PS51892">
    <property type="entry name" value="SUBTILASE"/>
    <property type="match status" value="1"/>
</dbReference>
<evidence type="ECO:0000259" key="14">
    <source>
        <dbReference type="Pfam" id="PF04151"/>
    </source>
</evidence>
<keyword evidence="16" id="KW-1185">Reference proteome</keyword>
<gene>
    <name evidence="15" type="ORF">SAMN06297229_1540</name>
</gene>
<keyword evidence="7 10" id="KW-0720">Serine protease</keyword>
<keyword evidence="3" id="KW-0964">Secreted</keyword>
<dbReference type="EMBL" id="FXWH01000001">
    <property type="protein sequence ID" value="SMQ66490.1"/>
    <property type="molecule type" value="Genomic_DNA"/>
</dbReference>
<dbReference type="AlphaFoldDB" id="A0A1Y6EZK9"/>
<feature type="active site" description="Charge relay system" evidence="9 10">
    <location>
        <position position="440"/>
    </location>
</feature>
<evidence type="ECO:0000256" key="8">
    <source>
        <dbReference type="ARBA" id="ARBA00023145"/>
    </source>
</evidence>
<feature type="domain" description="Peptidase C-terminal archaeal/bacterial" evidence="14">
    <location>
        <begin position="530"/>
        <end position="596"/>
    </location>
</feature>
<keyword evidence="5 12" id="KW-0732">Signal</keyword>
<dbReference type="InterPro" id="IPR015500">
    <property type="entry name" value="Peptidase_S8_subtilisin-rel"/>
</dbReference>
<evidence type="ECO:0000256" key="10">
    <source>
        <dbReference type="PROSITE-ProRule" id="PRU01240"/>
    </source>
</evidence>
<proteinExistence type="inferred from homology"/>
<evidence type="ECO:0000256" key="12">
    <source>
        <dbReference type="SAM" id="SignalP"/>
    </source>
</evidence>
<feature type="signal peptide" evidence="12">
    <location>
        <begin position="1"/>
        <end position="35"/>
    </location>
</feature>
<keyword evidence="4 10" id="KW-0645">Protease</keyword>
<dbReference type="PROSITE" id="PS00137">
    <property type="entry name" value="SUBTILASE_HIS"/>
    <property type="match status" value="1"/>
</dbReference>
<dbReference type="RefSeq" id="WP_198677969.1">
    <property type="nucleotide sequence ID" value="NZ_FXWH01000001.1"/>
</dbReference>
<dbReference type="InterPro" id="IPR022398">
    <property type="entry name" value="Peptidase_S8_His-AS"/>
</dbReference>
<dbReference type="SUPFAM" id="SSF89260">
    <property type="entry name" value="Collagen-binding domain"/>
    <property type="match status" value="1"/>
</dbReference>
<dbReference type="PANTHER" id="PTHR43806:SF11">
    <property type="entry name" value="CEREVISIN-RELATED"/>
    <property type="match status" value="1"/>
</dbReference>
<organism evidence="15 16">
    <name type="scientific">Pseudidiomarina planktonica</name>
    <dbReference type="NCBI Taxonomy" id="1323738"/>
    <lineage>
        <taxon>Bacteria</taxon>
        <taxon>Pseudomonadati</taxon>
        <taxon>Pseudomonadota</taxon>
        <taxon>Gammaproteobacteria</taxon>
        <taxon>Alteromonadales</taxon>
        <taxon>Idiomarinaceae</taxon>
        <taxon>Pseudidiomarina</taxon>
    </lineage>
</organism>
<dbReference type="InterPro" id="IPR050131">
    <property type="entry name" value="Peptidase_S8_subtilisin-like"/>
</dbReference>
<feature type="domain" description="Peptidase C-terminal archaeal/bacterial" evidence="14">
    <location>
        <begin position="636"/>
        <end position="701"/>
    </location>
</feature>
<dbReference type="FunFam" id="3.40.50.200:FF:000022">
    <property type="entry name" value="Extracellular protease"/>
    <property type="match status" value="1"/>
</dbReference>
<evidence type="ECO:0000313" key="16">
    <source>
        <dbReference type="Proteomes" id="UP000194450"/>
    </source>
</evidence>
<dbReference type="InterPro" id="IPR007280">
    <property type="entry name" value="Peptidase_C_arc/bac"/>
</dbReference>
<comment type="subcellular location">
    <subcellularLocation>
        <location evidence="1">Secreted</location>
    </subcellularLocation>
</comment>
<keyword evidence="8" id="KW-0865">Zymogen</keyword>
<name>A0A1Y6EZK9_9GAMM</name>
<evidence type="ECO:0000256" key="5">
    <source>
        <dbReference type="ARBA" id="ARBA00022729"/>
    </source>
</evidence>
<dbReference type="InterPro" id="IPR034176">
    <property type="entry name" value="Peptidases_S8_13"/>
</dbReference>
<feature type="active site" description="Charge relay system" evidence="9 10">
    <location>
        <position position="259"/>
    </location>
</feature>
<protein>
    <submittedName>
        <fullName evidence="15">Serine protease</fullName>
    </submittedName>
</protein>
<dbReference type="Gene3D" id="3.40.50.200">
    <property type="entry name" value="Peptidase S8/S53 domain"/>
    <property type="match status" value="1"/>
</dbReference>
<evidence type="ECO:0000256" key="11">
    <source>
        <dbReference type="SAM" id="MobiDB-lite"/>
    </source>
</evidence>
<dbReference type="GO" id="GO:0005576">
    <property type="term" value="C:extracellular region"/>
    <property type="evidence" value="ECO:0007669"/>
    <property type="project" value="UniProtKB-SubCell"/>
</dbReference>
<feature type="chain" id="PRO_5013345996" evidence="12">
    <location>
        <begin position="36"/>
        <end position="717"/>
    </location>
</feature>
<keyword evidence="6 10" id="KW-0378">Hydrolase</keyword>
<dbReference type="GO" id="GO:0006508">
    <property type="term" value="P:proteolysis"/>
    <property type="evidence" value="ECO:0007669"/>
    <property type="project" value="UniProtKB-KW"/>
</dbReference>
<evidence type="ECO:0000256" key="4">
    <source>
        <dbReference type="ARBA" id="ARBA00022670"/>
    </source>
</evidence>
<dbReference type="CDD" id="cd07496">
    <property type="entry name" value="Peptidases_S8_13"/>
    <property type="match status" value="1"/>
</dbReference>
<feature type="region of interest" description="Disordered" evidence="11">
    <location>
        <begin position="222"/>
        <end position="258"/>
    </location>
</feature>
<evidence type="ECO:0000259" key="13">
    <source>
        <dbReference type="Pfam" id="PF00082"/>
    </source>
</evidence>
<dbReference type="Pfam" id="PF04151">
    <property type="entry name" value="PPC"/>
    <property type="match status" value="2"/>
</dbReference>
<evidence type="ECO:0000256" key="6">
    <source>
        <dbReference type="ARBA" id="ARBA00022801"/>
    </source>
</evidence>